<dbReference type="InterPro" id="IPR014202">
    <property type="entry name" value="Spore_II_R"/>
</dbReference>
<dbReference type="OrthoDB" id="9793324at2"/>
<evidence type="ECO:0000313" key="3">
    <source>
        <dbReference type="EMBL" id="QAY67693.1"/>
    </source>
</evidence>
<reference evidence="3 4" key="1">
    <citation type="submission" date="2019-01" db="EMBL/GenBank/DDBJ databases">
        <title>Genome sequencing of strain FW100M-2.</title>
        <authorList>
            <person name="Heo J."/>
            <person name="Kim S.-J."/>
            <person name="Kim J.-S."/>
            <person name="Hong S.-B."/>
            <person name="Kwon S.-W."/>
        </authorList>
    </citation>
    <scope>NUCLEOTIDE SEQUENCE [LARGE SCALE GENOMIC DNA]</scope>
    <source>
        <strain evidence="3 4">FW100M-2</strain>
    </source>
</reference>
<dbReference type="NCBIfam" id="TIGR02837">
    <property type="entry name" value="spore_II_R"/>
    <property type="match status" value="1"/>
</dbReference>
<feature type="region of interest" description="Disordered" evidence="1">
    <location>
        <begin position="179"/>
        <end position="221"/>
    </location>
</feature>
<keyword evidence="2" id="KW-0812">Transmembrane</keyword>
<dbReference type="KEGG" id="pprt:ET464_16205"/>
<proteinExistence type="predicted"/>
<dbReference type="Pfam" id="PF09551">
    <property type="entry name" value="Spore_II_R"/>
    <property type="match status" value="1"/>
</dbReference>
<keyword evidence="2" id="KW-1133">Transmembrane helix</keyword>
<dbReference type="EMBL" id="CP035492">
    <property type="protein sequence ID" value="QAY67693.1"/>
    <property type="molecule type" value="Genomic_DNA"/>
</dbReference>
<dbReference type="RefSeq" id="WP_129442689.1">
    <property type="nucleotide sequence ID" value="NZ_CP035492.1"/>
</dbReference>
<feature type="transmembrane region" description="Helical" evidence="2">
    <location>
        <begin position="15"/>
        <end position="33"/>
    </location>
</feature>
<dbReference type="AlphaFoldDB" id="A0A4P6EZG3"/>
<name>A0A4P6EZG3_9BACL</name>
<evidence type="ECO:0000256" key="1">
    <source>
        <dbReference type="SAM" id="MobiDB-lite"/>
    </source>
</evidence>
<feature type="compositionally biased region" description="Low complexity" evidence="1">
    <location>
        <begin position="179"/>
        <end position="197"/>
    </location>
</feature>
<organism evidence="3 4">
    <name type="scientific">Paenibacillus protaetiae</name>
    <dbReference type="NCBI Taxonomy" id="2509456"/>
    <lineage>
        <taxon>Bacteria</taxon>
        <taxon>Bacillati</taxon>
        <taxon>Bacillota</taxon>
        <taxon>Bacilli</taxon>
        <taxon>Bacillales</taxon>
        <taxon>Paenibacillaceae</taxon>
        <taxon>Paenibacillus</taxon>
    </lineage>
</organism>
<evidence type="ECO:0000256" key="2">
    <source>
        <dbReference type="SAM" id="Phobius"/>
    </source>
</evidence>
<keyword evidence="4" id="KW-1185">Reference proteome</keyword>
<evidence type="ECO:0000313" key="4">
    <source>
        <dbReference type="Proteomes" id="UP000293568"/>
    </source>
</evidence>
<dbReference type="Proteomes" id="UP000293568">
    <property type="component" value="Chromosome"/>
</dbReference>
<gene>
    <name evidence="3" type="primary">spoIIR</name>
    <name evidence="3" type="ORF">ET464_16205</name>
</gene>
<protein>
    <submittedName>
        <fullName evidence="3">Stage II sporulation protein R</fullName>
    </submittedName>
</protein>
<accession>A0A4P6EZG3</accession>
<keyword evidence="2" id="KW-0472">Membrane</keyword>
<sequence length="263" mass="28532">MIYTRPYSRFYFRKSYAYIVFALIMLVMSWEGLKNDAAVIPSSIPDQAIRLRILANSDTPVDQAVKRVVRDEVVAAMDGWVTEPQTIEEARQTIRSHMPELESIVAEVLESRGFTYSYHAQLGVVPFPTKMYGDEVYPAGDYEALLITLGEGKGQNWWCVLFPPLCFIDAVTGEASASEAAATPAEDAQASQAAADKPSADAKSSKTDSAQTAGSVKAADQAGAGHDAAKNAAAGQGAEAPHVKFFLVELIEKLIHWLKALFA</sequence>